<evidence type="ECO:0000256" key="1">
    <source>
        <dbReference type="ARBA" id="ARBA00004251"/>
    </source>
</evidence>
<dbReference type="OrthoDB" id="1925696at2759"/>
<keyword evidence="14 20" id="KW-1133">Transmembrane helix</keyword>
<dbReference type="SMART" id="SM00220">
    <property type="entry name" value="S_TKc"/>
    <property type="match status" value="1"/>
</dbReference>
<evidence type="ECO:0000256" key="4">
    <source>
        <dbReference type="ARBA" id="ARBA00012513"/>
    </source>
</evidence>
<evidence type="ECO:0000256" key="10">
    <source>
        <dbReference type="ARBA" id="ARBA00022734"/>
    </source>
</evidence>
<feature type="transmembrane region" description="Helical" evidence="20">
    <location>
        <begin position="31"/>
        <end position="51"/>
    </location>
</feature>
<dbReference type="FunFam" id="1.10.510.10:FF:000240">
    <property type="entry name" value="Lectin-domain containing receptor kinase A4.3"/>
    <property type="match status" value="1"/>
</dbReference>
<dbReference type="eggNOG" id="ENOG502QV4R">
    <property type="taxonomic scope" value="Eukaryota"/>
</dbReference>
<keyword evidence="10" id="KW-0430">Lectin</keyword>
<evidence type="ECO:0000256" key="3">
    <source>
        <dbReference type="ARBA" id="ARBA00010217"/>
    </source>
</evidence>
<dbReference type="InterPro" id="IPR011009">
    <property type="entry name" value="Kinase-like_dom_sf"/>
</dbReference>
<dbReference type="InterPro" id="IPR050528">
    <property type="entry name" value="L-type_Lectin-RKs"/>
</dbReference>
<keyword evidence="11 18" id="KW-0547">Nucleotide-binding</keyword>
<comment type="similarity">
    <text evidence="2">In the N-terminal section; belongs to the leguminous lectin family.</text>
</comment>
<dbReference type="PANTHER" id="PTHR27007">
    <property type="match status" value="1"/>
</dbReference>
<dbReference type="InterPro" id="IPR019825">
    <property type="entry name" value="Lectin_legB_Mn/Ca_BS"/>
</dbReference>
<accession>A0A059CPV6</accession>
<protein>
    <recommendedName>
        <fullName evidence="4">non-specific serine/threonine protein kinase</fullName>
        <ecNumber evidence="4">2.7.11.1</ecNumber>
    </recommendedName>
</protein>
<dbReference type="STRING" id="71139.A0A059CPV6"/>
<evidence type="ECO:0000256" key="14">
    <source>
        <dbReference type="ARBA" id="ARBA00022989"/>
    </source>
</evidence>
<feature type="binding site" evidence="18">
    <location>
        <position position="412"/>
    </location>
    <ligand>
        <name>ATP</name>
        <dbReference type="ChEBI" id="CHEBI:30616"/>
    </ligand>
</feature>
<dbReference type="GO" id="GO:0005524">
    <property type="term" value="F:ATP binding"/>
    <property type="evidence" value="ECO:0007669"/>
    <property type="project" value="UniProtKB-UniRule"/>
</dbReference>
<keyword evidence="5" id="KW-1003">Cell membrane</keyword>
<feature type="transmembrane region" description="Helical" evidence="20">
    <location>
        <begin position="320"/>
        <end position="342"/>
    </location>
</feature>
<evidence type="ECO:0000259" key="21">
    <source>
        <dbReference type="PROSITE" id="PS50011"/>
    </source>
</evidence>
<gene>
    <name evidence="22" type="ORF">EUGRSUZ_C01758</name>
</gene>
<dbReference type="PROSITE" id="PS00108">
    <property type="entry name" value="PROTEIN_KINASE_ST"/>
    <property type="match status" value="1"/>
</dbReference>
<evidence type="ECO:0000256" key="11">
    <source>
        <dbReference type="ARBA" id="ARBA00022741"/>
    </source>
</evidence>
<keyword evidence="17" id="KW-0325">Glycoprotein</keyword>
<reference evidence="22" key="1">
    <citation type="submission" date="2013-07" db="EMBL/GenBank/DDBJ databases">
        <title>The genome of Eucalyptus grandis.</title>
        <authorList>
            <person name="Schmutz J."/>
            <person name="Hayes R."/>
            <person name="Myburg A."/>
            <person name="Tuskan G."/>
            <person name="Grattapaglia D."/>
            <person name="Rokhsar D.S."/>
        </authorList>
    </citation>
    <scope>NUCLEOTIDE SEQUENCE</scope>
    <source>
        <tissue evidence="22">Leaf extractions</tissue>
    </source>
</reference>
<evidence type="ECO:0000256" key="19">
    <source>
        <dbReference type="SAM" id="MobiDB-lite"/>
    </source>
</evidence>
<sequence>MDGTLFLFEVMLAVRRIATKTFFFQHNRVEIARVSCVQTMFLLPILVSLFLGSQRAYSSTSSSSLEPTSFFFPSFDLGSCTGKKLICMGSVSSRDGYLNITPEQGNSSLASMPTNQVGRVLYSQPVAAWPAMISTTFTVRITPPPNSTVSGDGMAFLFAQDNSPSPPNSTGSYMGILDRSTQGGVVQQLAVELDTYMNEFDSDGNHIGIDTTSTTNSVVAQSLNSTGVNLRSGRDITVEIEYDGYKNEIQILIAYSGNSLTSVLNYSIKMSETVPRLVYVGFSGGTGPLPESHQVINWAFSSFPLSTAEKRLKRDNRIKTILVLVVPSVMTVLFIIICVYLIKRAPRKRDKKDTDIESQSRVAANIPKMFTYKELAKATRNFSKENLLGTGGFGSVYKGVILDPPVEIAVKKISATSKQGERQYLAEICTIGRMRHKNIVQLQGWCHEGEQLLLVYQYMANGSLDRFIGKLSLNWETRYEILTGIASALLYLHEECGNPVVHRDIKPNNVMLDANYNAYLGDFGLAKLIQSDASSTTMLAGTPGYLAPEVAYLGKATPESDVYSFGTVVLEVVCGKRSKGITEEINLVDYVWSLYGEDSLLECVDEQMEGQFDEEQVERALIVGLACLHPYSACRPRMRKVVQIFLNPDEPLMELPKSRPSMAFVPVSFSGLTTVGYSSTSRTKSAFARSPLSSPQEIELNHEQGMPGLR</sequence>
<dbReference type="EC" id="2.7.11.1" evidence="4"/>
<comment type="subcellular location">
    <subcellularLocation>
        <location evidence="1">Cell membrane</location>
        <topology evidence="1">Single-pass type I membrane protein</topology>
    </subcellularLocation>
</comment>
<evidence type="ECO:0000256" key="8">
    <source>
        <dbReference type="ARBA" id="ARBA00022692"/>
    </source>
</evidence>
<dbReference type="Gene3D" id="2.60.120.200">
    <property type="match status" value="1"/>
</dbReference>
<evidence type="ECO:0000256" key="6">
    <source>
        <dbReference type="ARBA" id="ARBA00022527"/>
    </source>
</evidence>
<keyword evidence="13 18" id="KW-0067">ATP-binding</keyword>
<evidence type="ECO:0000256" key="9">
    <source>
        <dbReference type="ARBA" id="ARBA00022729"/>
    </source>
</evidence>
<dbReference type="GO" id="GO:0002229">
    <property type="term" value="P:defense response to oomycetes"/>
    <property type="evidence" value="ECO:0007669"/>
    <property type="project" value="UniProtKB-ARBA"/>
</dbReference>
<evidence type="ECO:0000256" key="13">
    <source>
        <dbReference type="ARBA" id="ARBA00022840"/>
    </source>
</evidence>
<dbReference type="GO" id="GO:0004674">
    <property type="term" value="F:protein serine/threonine kinase activity"/>
    <property type="evidence" value="ECO:0007669"/>
    <property type="project" value="UniProtKB-KW"/>
</dbReference>
<dbReference type="Pfam" id="PF00069">
    <property type="entry name" value="Pkinase"/>
    <property type="match status" value="1"/>
</dbReference>
<dbReference type="Gene3D" id="3.30.200.20">
    <property type="entry name" value="Phosphorylase Kinase, domain 1"/>
    <property type="match status" value="1"/>
</dbReference>
<evidence type="ECO:0000256" key="12">
    <source>
        <dbReference type="ARBA" id="ARBA00022777"/>
    </source>
</evidence>
<dbReference type="CDD" id="cd14066">
    <property type="entry name" value="STKc_IRAK"/>
    <property type="match status" value="1"/>
</dbReference>
<dbReference type="PROSITE" id="PS50011">
    <property type="entry name" value="PROTEIN_KINASE_DOM"/>
    <property type="match status" value="1"/>
</dbReference>
<evidence type="ECO:0000256" key="2">
    <source>
        <dbReference type="ARBA" id="ARBA00008536"/>
    </source>
</evidence>
<keyword evidence="16" id="KW-0675">Receptor</keyword>
<keyword evidence="6" id="KW-0723">Serine/threonine-protein kinase</keyword>
<dbReference type="GO" id="GO:0005886">
    <property type="term" value="C:plasma membrane"/>
    <property type="evidence" value="ECO:0000318"/>
    <property type="project" value="GO_Central"/>
</dbReference>
<dbReference type="InterPro" id="IPR001220">
    <property type="entry name" value="Legume_lectin_dom"/>
</dbReference>
<dbReference type="KEGG" id="egr:104437044"/>
<dbReference type="CDD" id="cd06899">
    <property type="entry name" value="lectin_legume_LecRK_Arcelin_ConA"/>
    <property type="match status" value="1"/>
</dbReference>
<dbReference type="EMBL" id="KK198755">
    <property type="protein sequence ID" value="KCW80397.1"/>
    <property type="molecule type" value="Genomic_DNA"/>
</dbReference>
<comment type="similarity">
    <text evidence="3">In the C-terminal section; belongs to the protein kinase superfamily. Ser/Thr protein kinase family.</text>
</comment>
<dbReference type="EMBL" id="KK198755">
    <property type="protein sequence ID" value="KCW80398.1"/>
    <property type="molecule type" value="Genomic_DNA"/>
</dbReference>
<evidence type="ECO:0000313" key="22">
    <source>
        <dbReference type="EMBL" id="KCW80397.1"/>
    </source>
</evidence>
<keyword evidence="9" id="KW-0732">Signal</keyword>
<dbReference type="Gramene" id="KCW80397">
    <property type="protein sequence ID" value="KCW80397"/>
    <property type="gene ID" value="EUGRSUZ_C01758"/>
</dbReference>
<dbReference type="AlphaFoldDB" id="A0A059CPV6"/>
<proteinExistence type="inferred from homology"/>
<dbReference type="InterPro" id="IPR000719">
    <property type="entry name" value="Prot_kinase_dom"/>
</dbReference>
<keyword evidence="15 20" id="KW-0472">Membrane</keyword>
<evidence type="ECO:0000256" key="20">
    <source>
        <dbReference type="SAM" id="Phobius"/>
    </source>
</evidence>
<keyword evidence="12" id="KW-0418">Kinase</keyword>
<dbReference type="InterPro" id="IPR008271">
    <property type="entry name" value="Ser/Thr_kinase_AS"/>
</dbReference>
<dbReference type="SUPFAM" id="SSF49899">
    <property type="entry name" value="Concanavalin A-like lectins/glucanases"/>
    <property type="match status" value="1"/>
</dbReference>
<evidence type="ECO:0000256" key="16">
    <source>
        <dbReference type="ARBA" id="ARBA00023170"/>
    </source>
</evidence>
<feature type="domain" description="Protein kinase" evidence="21">
    <location>
        <begin position="382"/>
        <end position="632"/>
    </location>
</feature>
<evidence type="ECO:0000256" key="7">
    <source>
        <dbReference type="ARBA" id="ARBA00022679"/>
    </source>
</evidence>
<dbReference type="Gene3D" id="1.10.510.10">
    <property type="entry name" value="Transferase(Phosphotransferase) domain 1"/>
    <property type="match status" value="1"/>
</dbReference>
<dbReference type="Pfam" id="PF00139">
    <property type="entry name" value="Lectin_legB"/>
    <property type="match status" value="1"/>
</dbReference>
<evidence type="ECO:0000256" key="15">
    <source>
        <dbReference type="ARBA" id="ARBA00023136"/>
    </source>
</evidence>
<evidence type="ECO:0000256" key="5">
    <source>
        <dbReference type="ARBA" id="ARBA00022475"/>
    </source>
</evidence>
<name>A0A059CPV6_EUCGR</name>
<dbReference type="PROSITE" id="PS00107">
    <property type="entry name" value="PROTEIN_KINASE_ATP"/>
    <property type="match status" value="1"/>
</dbReference>
<keyword evidence="8 20" id="KW-0812">Transmembrane</keyword>
<dbReference type="OMA" id="SHRVIDW"/>
<dbReference type="SUPFAM" id="SSF56112">
    <property type="entry name" value="Protein kinase-like (PK-like)"/>
    <property type="match status" value="1"/>
</dbReference>
<evidence type="ECO:0000256" key="17">
    <source>
        <dbReference type="ARBA" id="ARBA00023180"/>
    </source>
</evidence>
<evidence type="ECO:0000256" key="18">
    <source>
        <dbReference type="PROSITE-ProRule" id="PRU10141"/>
    </source>
</evidence>
<dbReference type="Gramene" id="KCW80398">
    <property type="protein sequence ID" value="KCW80398"/>
    <property type="gene ID" value="EUGRSUZ_C01758"/>
</dbReference>
<dbReference type="GO" id="GO:0030246">
    <property type="term" value="F:carbohydrate binding"/>
    <property type="evidence" value="ECO:0007669"/>
    <property type="project" value="UniProtKB-KW"/>
</dbReference>
<feature type="region of interest" description="Disordered" evidence="19">
    <location>
        <begin position="686"/>
        <end position="710"/>
    </location>
</feature>
<dbReference type="InterPro" id="IPR017441">
    <property type="entry name" value="Protein_kinase_ATP_BS"/>
</dbReference>
<organism evidence="22">
    <name type="scientific">Eucalyptus grandis</name>
    <name type="common">Flooded gum</name>
    <dbReference type="NCBI Taxonomy" id="71139"/>
    <lineage>
        <taxon>Eukaryota</taxon>
        <taxon>Viridiplantae</taxon>
        <taxon>Streptophyta</taxon>
        <taxon>Embryophyta</taxon>
        <taxon>Tracheophyta</taxon>
        <taxon>Spermatophyta</taxon>
        <taxon>Magnoliopsida</taxon>
        <taxon>eudicotyledons</taxon>
        <taxon>Gunneridae</taxon>
        <taxon>Pentapetalae</taxon>
        <taxon>rosids</taxon>
        <taxon>malvids</taxon>
        <taxon>Myrtales</taxon>
        <taxon>Myrtaceae</taxon>
        <taxon>Myrtoideae</taxon>
        <taxon>Eucalypteae</taxon>
        <taxon>Eucalyptus</taxon>
    </lineage>
</organism>
<dbReference type="InterPro" id="IPR013320">
    <property type="entry name" value="ConA-like_dom_sf"/>
</dbReference>
<keyword evidence="7" id="KW-0808">Transferase</keyword>
<dbReference type="PROSITE" id="PS00307">
    <property type="entry name" value="LECTIN_LEGUME_BETA"/>
    <property type="match status" value="1"/>
</dbReference>
<dbReference type="FunFam" id="3.30.200.20:FF:000178">
    <property type="entry name" value="serine/threonine-protein kinase PBS1-like"/>
    <property type="match status" value="1"/>
</dbReference>